<keyword evidence="14" id="KW-1185">Reference proteome</keyword>
<keyword evidence="11" id="KW-0472">Membrane</keyword>
<dbReference type="InterPro" id="IPR005126">
    <property type="entry name" value="NapC/NirT_cyt_c_N"/>
</dbReference>
<keyword evidence="9" id="KW-1133">Transmembrane helix</keyword>
<evidence type="ECO:0000256" key="10">
    <source>
        <dbReference type="ARBA" id="ARBA00023004"/>
    </source>
</evidence>
<evidence type="ECO:0000313" key="14">
    <source>
        <dbReference type="Proteomes" id="UP000316714"/>
    </source>
</evidence>
<dbReference type="GO" id="GO:0005886">
    <property type="term" value="C:plasma membrane"/>
    <property type="evidence" value="ECO:0007669"/>
    <property type="project" value="UniProtKB-SubCell"/>
</dbReference>
<dbReference type="EMBL" id="SIHJ01000010">
    <property type="protein sequence ID" value="TWT29235.1"/>
    <property type="molecule type" value="Genomic_DNA"/>
</dbReference>
<keyword evidence="6" id="KW-0812">Transmembrane</keyword>
<accession>A0A5C5UV41</accession>
<evidence type="ECO:0000313" key="13">
    <source>
        <dbReference type="EMBL" id="TWT29235.1"/>
    </source>
</evidence>
<keyword evidence="5" id="KW-0349">Heme</keyword>
<dbReference type="OrthoDB" id="9791652at2"/>
<dbReference type="GO" id="GO:0009055">
    <property type="term" value="F:electron transfer activity"/>
    <property type="evidence" value="ECO:0007669"/>
    <property type="project" value="TreeGrafter"/>
</dbReference>
<dbReference type="GO" id="GO:0022900">
    <property type="term" value="P:electron transport chain"/>
    <property type="evidence" value="ECO:0007669"/>
    <property type="project" value="InterPro"/>
</dbReference>
<dbReference type="SUPFAM" id="SSF48695">
    <property type="entry name" value="Multiheme cytochromes"/>
    <property type="match status" value="1"/>
</dbReference>
<evidence type="ECO:0000256" key="8">
    <source>
        <dbReference type="ARBA" id="ARBA00022982"/>
    </source>
</evidence>
<evidence type="ECO:0000256" key="2">
    <source>
        <dbReference type="ARBA" id="ARBA00007395"/>
    </source>
</evidence>
<dbReference type="NCBIfam" id="TIGR03153">
    <property type="entry name" value="cytochr_NrfH"/>
    <property type="match status" value="1"/>
</dbReference>
<dbReference type="InterPro" id="IPR038266">
    <property type="entry name" value="NapC/NirT_cytc_sf"/>
</dbReference>
<reference evidence="13 14" key="1">
    <citation type="submission" date="2019-02" db="EMBL/GenBank/DDBJ databases">
        <title>Deep-cultivation of Planctomycetes and their phenomic and genomic characterization uncovers novel biology.</title>
        <authorList>
            <person name="Wiegand S."/>
            <person name="Jogler M."/>
            <person name="Boedeker C."/>
            <person name="Pinto D."/>
            <person name="Vollmers J."/>
            <person name="Rivas-Marin E."/>
            <person name="Kohn T."/>
            <person name="Peeters S.H."/>
            <person name="Heuer A."/>
            <person name="Rast P."/>
            <person name="Oberbeckmann S."/>
            <person name="Bunk B."/>
            <person name="Jeske O."/>
            <person name="Meyerdierks A."/>
            <person name="Storesund J.E."/>
            <person name="Kallscheuer N."/>
            <person name="Luecker S."/>
            <person name="Lage O.M."/>
            <person name="Pohl T."/>
            <person name="Merkel B.J."/>
            <person name="Hornburger P."/>
            <person name="Mueller R.-W."/>
            <person name="Bruemmer F."/>
            <person name="Labrenz M."/>
            <person name="Spormann A.M."/>
            <person name="Op Den Camp H."/>
            <person name="Overmann J."/>
            <person name="Amann R."/>
            <person name="Jetten M.S.M."/>
            <person name="Mascher T."/>
            <person name="Medema M.H."/>
            <person name="Devos D.P."/>
            <person name="Kaster A.-K."/>
            <person name="Ovreas L."/>
            <person name="Rohde M."/>
            <person name="Galperin M.Y."/>
            <person name="Jogler C."/>
        </authorList>
    </citation>
    <scope>NUCLEOTIDE SEQUENCE [LARGE SCALE GENOMIC DNA]</scope>
    <source>
        <strain evidence="13 14">KOR34</strain>
    </source>
</reference>
<evidence type="ECO:0000256" key="3">
    <source>
        <dbReference type="ARBA" id="ARBA00022448"/>
    </source>
</evidence>
<keyword evidence="8" id="KW-0249">Electron transport</keyword>
<protein>
    <submittedName>
        <fullName evidence="13">Cytochrome c-type protein NrfH</fullName>
    </submittedName>
</protein>
<feature type="domain" description="NapC/NirT cytochrome c N-terminal" evidence="12">
    <location>
        <begin position="15"/>
        <end position="90"/>
    </location>
</feature>
<comment type="similarity">
    <text evidence="2">Belongs to the NapC/NirT/NrfH family.</text>
</comment>
<evidence type="ECO:0000256" key="9">
    <source>
        <dbReference type="ARBA" id="ARBA00022989"/>
    </source>
</evidence>
<dbReference type="Proteomes" id="UP000316714">
    <property type="component" value="Unassembled WGS sequence"/>
</dbReference>
<sequence length="159" mass="17046">MSARNAFLSLTALALLCAALIGAAVGLGAFTFVYAEGASYLTNDPNACANCHVMQGHLDAWVKSSHSKFATCNDCHAPHNFVGKYYCKARNGFFHSLAFTTGEFPQNIRMHEYNRGVTEHACLDCHADVTHSIQVSATGSGGFEAVSCIRCHSTVGHDT</sequence>
<evidence type="ECO:0000256" key="1">
    <source>
        <dbReference type="ARBA" id="ARBA00004236"/>
    </source>
</evidence>
<comment type="subcellular location">
    <subcellularLocation>
        <location evidence="1">Cell membrane</location>
    </subcellularLocation>
</comment>
<gene>
    <name evidence="13" type="primary">nrfH</name>
    <name evidence="13" type="ORF">KOR34_52900</name>
</gene>
<dbReference type="GO" id="GO:0009061">
    <property type="term" value="P:anaerobic respiration"/>
    <property type="evidence" value="ECO:0007669"/>
    <property type="project" value="TreeGrafter"/>
</dbReference>
<proteinExistence type="inferred from homology"/>
<dbReference type="RefSeq" id="WP_146569092.1">
    <property type="nucleotide sequence ID" value="NZ_SIHJ01000010.1"/>
</dbReference>
<evidence type="ECO:0000256" key="6">
    <source>
        <dbReference type="ARBA" id="ARBA00022692"/>
    </source>
</evidence>
<evidence type="ECO:0000256" key="5">
    <source>
        <dbReference type="ARBA" id="ARBA00022617"/>
    </source>
</evidence>
<evidence type="ECO:0000256" key="7">
    <source>
        <dbReference type="ARBA" id="ARBA00022723"/>
    </source>
</evidence>
<dbReference type="PANTHER" id="PTHR30333">
    <property type="entry name" value="CYTOCHROME C-TYPE PROTEIN"/>
    <property type="match status" value="1"/>
</dbReference>
<dbReference type="AlphaFoldDB" id="A0A5C5UV41"/>
<dbReference type="Pfam" id="PF03264">
    <property type="entry name" value="Cytochrom_NNT"/>
    <property type="match status" value="1"/>
</dbReference>
<evidence type="ECO:0000256" key="11">
    <source>
        <dbReference type="ARBA" id="ARBA00023136"/>
    </source>
</evidence>
<dbReference type="InterPro" id="IPR017571">
    <property type="entry name" value="NrfH"/>
</dbReference>
<organism evidence="13 14">
    <name type="scientific">Posidoniimonas corsicana</name>
    <dbReference type="NCBI Taxonomy" id="1938618"/>
    <lineage>
        <taxon>Bacteria</taxon>
        <taxon>Pseudomonadati</taxon>
        <taxon>Planctomycetota</taxon>
        <taxon>Planctomycetia</taxon>
        <taxon>Pirellulales</taxon>
        <taxon>Lacipirellulaceae</taxon>
        <taxon>Posidoniimonas</taxon>
    </lineage>
</organism>
<dbReference type="GO" id="GO:0046872">
    <property type="term" value="F:metal ion binding"/>
    <property type="evidence" value="ECO:0007669"/>
    <property type="project" value="UniProtKB-KW"/>
</dbReference>
<dbReference type="PANTHER" id="PTHR30333:SF1">
    <property type="entry name" value="CYTOCHROME C-TYPE PROTEIN NAPC"/>
    <property type="match status" value="1"/>
</dbReference>
<dbReference type="Gene3D" id="1.10.3820.10">
    <property type="entry name" value="Di-heme elbow motif domain"/>
    <property type="match status" value="1"/>
</dbReference>
<keyword evidence="7" id="KW-0479">Metal-binding</keyword>
<dbReference type="InterPro" id="IPR036280">
    <property type="entry name" value="Multihaem_cyt_sf"/>
</dbReference>
<name>A0A5C5UV41_9BACT</name>
<evidence type="ECO:0000259" key="12">
    <source>
        <dbReference type="Pfam" id="PF03264"/>
    </source>
</evidence>
<keyword evidence="3" id="KW-0813">Transport</keyword>
<keyword evidence="4" id="KW-1003">Cell membrane</keyword>
<dbReference type="InterPro" id="IPR051174">
    <property type="entry name" value="Cytochrome_c-type_ET"/>
</dbReference>
<comment type="caution">
    <text evidence="13">The sequence shown here is derived from an EMBL/GenBank/DDBJ whole genome shotgun (WGS) entry which is preliminary data.</text>
</comment>
<keyword evidence="10" id="KW-0408">Iron</keyword>
<evidence type="ECO:0000256" key="4">
    <source>
        <dbReference type="ARBA" id="ARBA00022475"/>
    </source>
</evidence>